<evidence type="ECO:0000313" key="3">
    <source>
        <dbReference type="EMBL" id="EFO78967.1"/>
    </source>
</evidence>
<dbReference type="AlphaFoldDB" id="E1IIL7"/>
<evidence type="ECO:0000256" key="1">
    <source>
        <dbReference type="ARBA" id="ARBA00022759"/>
    </source>
</evidence>
<gene>
    <name evidence="3" type="ORF">OSCT_3168</name>
</gene>
<dbReference type="eggNOG" id="COG1235">
    <property type="taxonomic scope" value="Bacteria"/>
</dbReference>
<keyword evidence="1" id="KW-0540">Nuclease</keyword>
<accession>E1IIL7</accession>
<dbReference type="PANTHER" id="PTHR46018">
    <property type="entry name" value="ZINC PHOSPHODIESTERASE ELAC PROTEIN 1"/>
    <property type="match status" value="1"/>
</dbReference>
<dbReference type="CDD" id="cd07715">
    <property type="entry name" value="TaR3-like_MBL-fold"/>
    <property type="match status" value="1"/>
</dbReference>
<evidence type="ECO:0000259" key="2">
    <source>
        <dbReference type="Pfam" id="PF12706"/>
    </source>
</evidence>
<comment type="caution">
    <text evidence="3">The sequence shown here is derived from an EMBL/GenBank/DDBJ whole genome shotgun (WGS) entry which is preliminary data.</text>
</comment>
<reference evidence="3 4" key="1">
    <citation type="journal article" date="2011" name="J. Bacteriol.">
        <title>Draft genome sequence of the anoxygenic filamentous phototrophic bacterium Oscillochloris trichoides subsp. DG-6.</title>
        <authorList>
            <person name="Kuznetsov B.B."/>
            <person name="Ivanovsky R.N."/>
            <person name="Keppen O.I."/>
            <person name="Sukhacheva M.V."/>
            <person name="Bumazhkin B.K."/>
            <person name="Patutina E.O."/>
            <person name="Beletsky A.V."/>
            <person name="Mardanov A.V."/>
            <person name="Baslerov R.V."/>
            <person name="Panteleeva A.N."/>
            <person name="Kolganova T.V."/>
            <person name="Ravin N.V."/>
            <person name="Skryabin K.G."/>
        </authorList>
    </citation>
    <scope>NUCLEOTIDE SEQUENCE [LARGE SCALE GENOMIC DNA]</scope>
    <source>
        <strain evidence="3 4">DG-6</strain>
    </source>
</reference>
<dbReference type="Pfam" id="PF12706">
    <property type="entry name" value="Lactamase_B_2"/>
    <property type="match status" value="1"/>
</dbReference>
<sequence>MKDDDRFLVRFWGTRGSFPVPGPSTLRFGGNTTCVEVQAGPHTLILDAGTGIINLGYDLMRRAKEQGGMPIRATLLLTHMHHDHTQGFPYFPPAYLGTSVLYILGPRTFEQDLEETLNHAVLPPSFPVSLHELPSLKVVRSLRETDTILIDGVNTEPQILNVYRDAFSIGPHTLRVRILKSYAHPRSGVYIYRIEWRGRSVVFASDTEGYVDIDQRLVNFARNTDLIIHDAQYTAEDYLSKQGWGHSTPQMACAVARLANAHRLVLFHHEPRYDDAQVARLEAEAQQLFPNTQAAFEGMEIRL</sequence>
<proteinExistence type="predicted"/>
<keyword evidence="1" id="KW-0255">Endonuclease</keyword>
<keyword evidence="4" id="KW-1185">Reference proteome</keyword>
<dbReference type="PANTHER" id="PTHR46018:SF2">
    <property type="entry name" value="ZINC PHOSPHODIESTERASE ELAC PROTEIN 1"/>
    <property type="match status" value="1"/>
</dbReference>
<dbReference type="InterPro" id="IPR001279">
    <property type="entry name" value="Metallo-B-lactamas"/>
</dbReference>
<dbReference type="GO" id="GO:0042781">
    <property type="term" value="F:3'-tRNA processing endoribonuclease activity"/>
    <property type="evidence" value="ECO:0007669"/>
    <property type="project" value="TreeGrafter"/>
</dbReference>
<dbReference type="HOGENOM" id="CLU_031317_1_0_0"/>
<name>E1IIL7_9CHLR</name>
<organism evidence="3 4">
    <name type="scientific">Oscillochloris trichoides DG-6</name>
    <dbReference type="NCBI Taxonomy" id="765420"/>
    <lineage>
        <taxon>Bacteria</taxon>
        <taxon>Bacillati</taxon>
        <taxon>Chloroflexota</taxon>
        <taxon>Chloroflexia</taxon>
        <taxon>Chloroflexales</taxon>
        <taxon>Chloroflexineae</taxon>
        <taxon>Oscillochloridaceae</taxon>
        <taxon>Oscillochloris</taxon>
    </lineage>
</organism>
<dbReference type="Gene3D" id="3.60.15.10">
    <property type="entry name" value="Ribonuclease Z/Hydroxyacylglutathione hydrolase-like"/>
    <property type="match status" value="1"/>
</dbReference>
<dbReference type="Proteomes" id="UP000054010">
    <property type="component" value="Unassembled WGS sequence"/>
</dbReference>
<keyword evidence="1" id="KW-0378">Hydrolase</keyword>
<dbReference type="EMBL" id="ADVR01000140">
    <property type="protein sequence ID" value="EFO78967.1"/>
    <property type="molecule type" value="Genomic_DNA"/>
</dbReference>
<dbReference type="SUPFAM" id="SSF56281">
    <property type="entry name" value="Metallo-hydrolase/oxidoreductase"/>
    <property type="match status" value="1"/>
</dbReference>
<dbReference type="STRING" id="765420.OSCT_3168"/>
<feature type="domain" description="Metallo-beta-lactamase" evidence="2">
    <location>
        <begin position="43"/>
        <end position="269"/>
    </location>
</feature>
<dbReference type="OrthoDB" id="9800940at2"/>
<protein>
    <recommendedName>
        <fullName evidence="2">Metallo-beta-lactamase domain-containing protein</fullName>
    </recommendedName>
</protein>
<dbReference type="InterPro" id="IPR036866">
    <property type="entry name" value="RibonucZ/Hydroxyglut_hydro"/>
</dbReference>
<evidence type="ECO:0000313" key="4">
    <source>
        <dbReference type="Proteomes" id="UP000054010"/>
    </source>
</evidence>